<dbReference type="EMBL" id="MN740887">
    <property type="protein sequence ID" value="QHU16662.1"/>
    <property type="molecule type" value="Genomic_DNA"/>
</dbReference>
<organism evidence="1">
    <name type="scientific">viral metagenome</name>
    <dbReference type="NCBI Taxonomy" id="1070528"/>
    <lineage>
        <taxon>unclassified sequences</taxon>
        <taxon>metagenomes</taxon>
        <taxon>organismal metagenomes</taxon>
    </lineage>
</organism>
<dbReference type="AlphaFoldDB" id="A0A6C0KF76"/>
<evidence type="ECO:0000313" key="1">
    <source>
        <dbReference type="EMBL" id="QHU16662.1"/>
    </source>
</evidence>
<reference evidence="1" key="1">
    <citation type="journal article" date="2020" name="Nature">
        <title>Giant virus diversity and host interactions through global metagenomics.</title>
        <authorList>
            <person name="Schulz F."/>
            <person name="Roux S."/>
            <person name="Paez-Espino D."/>
            <person name="Jungbluth S."/>
            <person name="Walsh D.A."/>
            <person name="Denef V.J."/>
            <person name="McMahon K.D."/>
            <person name="Konstantinidis K.T."/>
            <person name="Eloe-Fadrosh E.A."/>
            <person name="Kyrpides N.C."/>
            <person name="Woyke T."/>
        </authorList>
    </citation>
    <scope>NUCLEOTIDE SEQUENCE</scope>
    <source>
        <strain evidence="1">GVMAG-S-3300012000-53</strain>
    </source>
</reference>
<sequence>MSNFEKGPIIFFGKIMVFDFAAFCSKLRFFGKMLFA</sequence>
<name>A0A6C0KF76_9ZZZZ</name>
<accession>A0A6C0KF76</accession>
<protein>
    <submittedName>
        <fullName evidence="1">Uncharacterized protein</fullName>
    </submittedName>
</protein>
<proteinExistence type="predicted"/>